<dbReference type="EMBL" id="CP076643">
    <property type="protein sequence ID" value="QXO17254.1"/>
    <property type="molecule type" value="Genomic_DNA"/>
</dbReference>
<dbReference type="Proteomes" id="UP000694232">
    <property type="component" value="Chromosome 1"/>
</dbReference>
<accession>A0A975YN37</accession>
<keyword evidence="2" id="KW-0732">Signal</keyword>
<protein>
    <submittedName>
        <fullName evidence="3">YjbH domain-containing protein</fullName>
    </submittedName>
</protein>
<reference evidence="3" key="1">
    <citation type="submission" date="2021-06" db="EMBL/GenBank/DDBJ databases">
        <title>Vibrio nov. sp., novel gut bacterium isolated from Yellow Sea oyster.</title>
        <authorList>
            <person name="Muhammad N."/>
            <person name="Nguyen T.H."/>
            <person name="Lee Y.-J."/>
            <person name="Ko J."/>
            <person name="Kim S.-G."/>
        </authorList>
    </citation>
    <scope>NUCLEOTIDE SEQUENCE</scope>
    <source>
        <strain evidence="3">OG9-811</strain>
    </source>
</reference>
<feature type="chain" id="PRO_5037171595" evidence="2">
    <location>
        <begin position="30"/>
        <end position="745"/>
    </location>
</feature>
<feature type="region of interest" description="Disordered" evidence="1">
    <location>
        <begin position="410"/>
        <end position="432"/>
    </location>
</feature>
<gene>
    <name evidence="3" type="ORF">KNV97_17905</name>
</gene>
<name>A0A975YN37_9VIBR</name>
<proteinExistence type="predicted"/>
<evidence type="ECO:0000313" key="3">
    <source>
        <dbReference type="EMBL" id="QXO17254.1"/>
    </source>
</evidence>
<organism evidence="3 4">
    <name type="scientific">Vibrio ostreae</name>
    <dbReference type="NCBI Taxonomy" id="2841925"/>
    <lineage>
        <taxon>Bacteria</taxon>
        <taxon>Pseudomonadati</taxon>
        <taxon>Pseudomonadota</taxon>
        <taxon>Gammaproteobacteria</taxon>
        <taxon>Vibrionales</taxon>
        <taxon>Vibrionaceae</taxon>
        <taxon>Vibrio</taxon>
    </lineage>
</organism>
<feature type="signal peptide" evidence="2">
    <location>
        <begin position="1"/>
        <end position="29"/>
    </location>
</feature>
<dbReference type="InterPro" id="IPR010344">
    <property type="entry name" value="YbjH"/>
</dbReference>
<dbReference type="KEGG" id="vos:KNV97_17905"/>
<dbReference type="RefSeq" id="WP_218562491.1">
    <property type="nucleotide sequence ID" value="NZ_CP076643.1"/>
</dbReference>
<dbReference type="Pfam" id="PF06082">
    <property type="entry name" value="YjbH"/>
    <property type="match status" value="1"/>
</dbReference>
<keyword evidence="4" id="KW-1185">Reference proteome</keyword>
<sequence length="745" mass="83389">MANTTHSISSHSRMLSAVCLGMLASQAHASELQPAQLRPSQSDFGGVGLMQMPAARMAPEGEFNFGITVNDDYQHYFSSIQLFPWLETTIRYTRVPDVRYNSNKAYSGNNNYTDKGIDVKLRLLEESYWLPETSIGIRDIGGTGLFDGEFIAGTKRFGPLDITLGLGWGYIGQRGNVTNPLCKAADKYCIRDDSFSGNGGSFEAGRWFKGPASVFGGVEYQTPYAPLRLKLEYDGNNYSQDFPHVRAGKDMQPRTPINIGALYRLADWADAKISYERGDVFTFGLTLNTNFNQLETFWRDEPKQTVTAQPAQDPDWKQVSAQLDNNAGYTRNTISEDGDTLVVSGEQIKYRDRKEAQDRAAAILANNAPGYIKTYRIVERSNGVDLTQTDIDAAAYRKIANNEYFGAKLEDATKQKQPQAERSGKPLASNDSRWNASIDPVLIQSVGGPESFYFYQVGFNTNGNVWLSDNIEASGSIYFNLFDNYDKFNYVENNPHISNFAVPRVRTMFRAYARENSVRLNNLQLTWFEQPTDNIYTQAYAGYLETMFAGVGGEVLYRPLNSNWALGLDANLVSQREPDSWFGVFTDSYVYYDGYNASNCSAGDVSCQAYVLDQGTTGQLTAYYMPQWNWINDTLFKVSVGKFLGGDKGARVDFSKQFKSGVIVGAYATVTDLTTDEYGEGSFNKGFYITIPFDLMTVKPTTSRANIAWQPITRDGGQQLDRKYHLFDVTDSRSQWSQRPSSVGK</sequence>
<evidence type="ECO:0000256" key="2">
    <source>
        <dbReference type="SAM" id="SignalP"/>
    </source>
</evidence>
<evidence type="ECO:0000313" key="4">
    <source>
        <dbReference type="Proteomes" id="UP000694232"/>
    </source>
</evidence>
<evidence type="ECO:0000256" key="1">
    <source>
        <dbReference type="SAM" id="MobiDB-lite"/>
    </source>
</evidence>
<dbReference type="AlphaFoldDB" id="A0A975YN37"/>